<evidence type="ECO:0000313" key="4">
    <source>
        <dbReference type="Proteomes" id="UP000635071"/>
    </source>
</evidence>
<dbReference type="PANTHER" id="PTHR31157:SF1">
    <property type="entry name" value="SCP DOMAIN-CONTAINING PROTEIN"/>
    <property type="match status" value="1"/>
</dbReference>
<sequence>MLAIAGAVVVAAPVVAASLPDGVLAELNFARTQPQNYAGALRAYRQKFRGNVVEDRREGVSAETAEGVRAVDDAIAFLERQGPLPPLSRGDVLAVSARDHAAAQGKRGDVGHLSADGATPGQRAVRRGGGIYVSETISYGSATPVSVVRQFIVDDGVADRSHRRLIFTPKMRFAGVGCGKHRMFGTVCVVDFSASRDGKPVAGGR</sequence>
<evidence type="ECO:0000259" key="2">
    <source>
        <dbReference type="Pfam" id="PF00188"/>
    </source>
</evidence>
<evidence type="ECO:0000256" key="1">
    <source>
        <dbReference type="SAM" id="SignalP"/>
    </source>
</evidence>
<organism evidence="3 4">
    <name type="scientific">Sandarakinorhabdus glacialis</name>
    <dbReference type="NCBI Taxonomy" id="1614636"/>
    <lineage>
        <taxon>Bacteria</taxon>
        <taxon>Pseudomonadati</taxon>
        <taxon>Pseudomonadota</taxon>
        <taxon>Alphaproteobacteria</taxon>
        <taxon>Sphingomonadales</taxon>
        <taxon>Sphingosinicellaceae</taxon>
        <taxon>Sandarakinorhabdus</taxon>
    </lineage>
</organism>
<name>A0A917EAF0_9SPHN</name>
<dbReference type="Gene3D" id="3.40.33.10">
    <property type="entry name" value="CAP"/>
    <property type="match status" value="1"/>
</dbReference>
<keyword evidence="3" id="KW-0378">Hydrolase</keyword>
<feature type="domain" description="SCP" evidence="2">
    <location>
        <begin position="80"/>
        <end position="191"/>
    </location>
</feature>
<feature type="signal peptide" evidence="1">
    <location>
        <begin position="1"/>
        <end position="16"/>
    </location>
</feature>
<evidence type="ECO:0000313" key="3">
    <source>
        <dbReference type="EMBL" id="GGE18185.1"/>
    </source>
</evidence>
<dbReference type="InterPro" id="IPR014044">
    <property type="entry name" value="CAP_dom"/>
</dbReference>
<reference evidence="3" key="1">
    <citation type="journal article" date="2014" name="Int. J. Syst. Evol. Microbiol.">
        <title>Complete genome sequence of Corynebacterium casei LMG S-19264T (=DSM 44701T), isolated from a smear-ripened cheese.</title>
        <authorList>
            <consortium name="US DOE Joint Genome Institute (JGI-PGF)"/>
            <person name="Walter F."/>
            <person name="Albersmeier A."/>
            <person name="Kalinowski J."/>
            <person name="Ruckert C."/>
        </authorList>
    </citation>
    <scope>NUCLEOTIDE SEQUENCE</scope>
    <source>
        <strain evidence="3">CGMCC 1.15519</strain>
    </source>
</reference>
<keyword evidence="4" id="KW-1185">Reference proteome</keyword>
<dbReference type="AlphaFoldDB" id="A0A917EAF0"/>
<feature type="chain" id="PRO_5036972831" evidence="1">
    <location>
        <begin position="17"/>
        <end position="205"/>
    </location>
</feature>
<dbReference type="GO" id="GO:0008233">
    <property type="term" value="F:peptidase activity"/>
    <property type="evidence" value="ECO:0007669"/>
    <property type="project" value="UniProtKB-KW"/>
</dbReference>
<dbReference type="GO" id="GO:0006508">
    <property type="term" value="P:proteolysis"/>
    <property type="evidence" value="ECO:0007669"/>
    <property type="project" value="UniProtKB-KW"/>
</dbReference>
<protein>
    <submittedName>
        <fullName evidence="3">Serine protease</fullName>
    </submittedName>
</protein>
<dbReference type="CDD" id="cd05379">
    <property type="entry name" value="CAP_bacterial"/>
    <property type="match status" value="1"/>
</dbReference>
<proteinExistence type="predicted"/>
<dbReference type="PANTHER" id="PTHR31157">
    <property type="entry name" value="SCP DOMAIN-CONTAINING PROTEIN"/>
    <property type="match status" value="1"/>
</dbReference>
<dbReference type="InterPro" id="IPR035940">
    <property type="entry name" value="CAP_sf"/>
</dbReference>
<dbReference type="Pfam" id="PF00188">
    <property type="entry name" value="CAP"/>
    <property type="match status" value="1"/>
</dbReference>
<dbReference type="EMBL" id="BMJM01000010">
    <property type="protein sequence ID" value="GGE18185.1"/>
    <property type="molecule type" value="Genomic_DNA"/>
</dbReference>
<gene>
    <name evidence="3" type="ORF">GCM10011529_25860</name>
</gene>
<comment type="caution">
    <text evidence="3">The sequence shown here is derived from an EMBL/GenBank/DDBJ whole genome shotgun (WGS) entry which is preliminary data.</text>
</comment>
<keyword evidence="3" id="KW-0645">Protease</keyword>
<reference evidence="3" key="2">
    <citation type="submission" date="2020-09" db="EMBL/GenBank/DDBJ databases">
        <authorList>
            <person name="Sun Q."/>
            <person name="Zhou Y."/>
        </authorList>
    </citation>
    <scope>NUCLEOTIDE SEQUENCE</scope>
    <source>
        <strain evidence="3">CGMCC 1.15519</strain>
    </source>
</reference>
<dbReference type="Proteomes" id="UP000635071">
    <property type="component" value="Unassembled WGS sequence"/>
</dbReference>
<accession>A0A917EAF0</accession>
<keyword evidence="1" id="KW-0732">Signal</keyword>